<name>A0A3M8KTQ9_9MICO</name>
<gene>
    <name evidence="2" type="ORF">EEJ31_13220</name>
</gene>
<dbReference type="AlphaFoldDB" id="A0A3M8KTQ9"/>
<organism evidence="2 3">
    <name type="scientific">Cryobacterium tepidiphilum</name>
    <dbReference type="NCBI Taxonomy" id="2486026"/>
    <lineage>
        <taxon>Bacteria</taxon>
        <taxon>Bacillati</taxon>
        <taxon>Actinomycetota</taxon>
        <taxon>Actinomycetes</taxon>
        <taxon>Micrococcales</taxon>
        <taxon>Microbacteriaceae</taxon>
        <taxon>Cryobacterium</taxon>
    </lineage>
</organism>
<dbReference type="InterPro" id="IPR022121">
    <property type="entry name" value="Peptidase_M73_camelysin"/>
</dbReference>
<keyword evidence="1" id="KW-0732">Signal</keyword>
<dbReference type="EMBL" id="RDSR01000028">
    <property type="protein sequence ID" value="RNE56633.1"/>
    <property type="molecule type" value="Genomic_DNA"/>
</dbReference>
<keyword evidence="3" id="KW-1185">Reference proteome</keyword>
<dbReference type="OrthoDB" id="4470249at2"/>
<feature type="signal peptide" evidence="1">
    <location>
        <begin position="1"/>
        <end position="30"/>
    </location>
</feature>
<dbReference type="NCBIfam" id="TIGR04088">
    <property type="entry name" value="cognate_SipW"/>
    <property type="match status" value="1"/>
</dbReference>
<protein>
    <recommendedName>
        <fullName evidence="4">Ribosomally synthesized peptide with SipW-like signal peptide</fullName>
    </recommendedName>
</protein>
<evidence type="ECO:0000313" key="3">
    <source>
        <dbReference type="Proteomes" id="UP000279859"/>
    </source>
</evidence>
<dbReference type="InterPro" id="IPR023833">
    <property type="entry name" value="Signal_pept_SipW-depend-type"/>
</dbReference>
<evidence type="ECO:0000256" key="1">
    <source>
        <dbReference type="SAM" id="SignalP"/>
    </source>
</evidence>
<dbReference type="Proteomes" id="UP000279859">
    <property type="component" value="Unassembled WGS sequence"/>
</dbReference>
<comment type="caution">
    <text evidence="2">The sequence shown here is derived from an EMBL/GenBank/DDBJ whole genome shotgun (WGS) entry which is preliminary data.</text>
</comment>
<accession>A0A3M8KTQ9</accession>
<dbReference type="Pfam" id="PF12389">
    <property type="entry name" value="Peptidase_M73"/>
    <property type="match status" value="1"/>
</dbReference>
<feature type="chain" id="PRO_5039076952" description="Ribosomally synthesized peptide with SipW-like signal peptide" evidence="1">
    <location>
        <begin position="31"/>
        <end position="189"/>
    </location>
</feature>
<proteinExistence type="predicted"/>
<evidence type="ECO:0008006" key="4">
    <source>
        <dbReference type="Google" id="ProtNLM"/>
    </source>
</evidence>
<sequence>MPERSTKLPIRIRPLLAACAVLGLSTVATFASFTDNDTASTMFSTGTVDLALDATGSDLRNWTTLGMENAKPGDVTYAPLVVSNIGTLDFTYSMATTAVGDEFLASALLVTIVSGATQCDATGFADGTEVLAESPLINAALANRPLAANSATPTKEALCFKVSLPASAGNTLQDAGVNIHLSFTATQAA</sequence>
<reference evidence="2 3" key="1">
    <citation type="submission" date="2018-11" db="EMBL/GenBank/DDBJ databases">
        <title>Cryobacterium sp. nov., isolated from rhizosphere soil of lettuce.</title>
        <authorList>
            <person name="Wang Y."/>
        </authorList>
    </citation>
    <scope>NUCLEOTIDE SEQUENCE [LARGE SCALE GENOMIC DNA]</scope>
    <source>
        <strain evidence="2 3">NEAU-85</strain>
    </source>
</reference>
<dbReference type="RefSeq" id="WP_123046756.1">
    <property type="nucleotide sequence ID" value="NZ_RDSR01000028.1"/>
</dbReference>
<evidence type="ECO:0000313" key="2">
    <source>
        <dbReference type="EMBL" id="RNE56633.1"/>
    </source>
</evidence>